<protein>
    <submittedName>
        <fullName evidence="6">Type III polyketide synthase</fullName>
    </submittedName>
</protein>
<feature type="domain" description="Chalcone/stilbene synthase C-terminal" evidence="4">
    <location>
        <begin position="225"/>
        <end position="348"/>
    </location>
</feature>
<dbReference type="InterPro" id="IPR013601">
    <property type="entry name" value="FAE1_typ3_polyketide_synth"/>
</dbReference>
<dbReference type="InterPro" id="IPR012328">
    <property type="entry name" value="Chalcone/stilbene_synt_C"/>
</dbReference>
<dbReference type="Pfam" id="PF08392">
    <property type="entry name" value="FAE1_CUT1_RppA"/>
    <property type="match status" value="1"/>
</dbReference>
<evidence type="ECO:0000256" key="2">
    <source>
        <dbReference type="ARBA" id="ARBA00022679"/>
    </source>
</evidence>
<dbReference type="InterPro" id="IPR011141">
    <property type="entry name" value="Polyketide_synthase_type-III"/>
</dbReference>
<evidence type="ECO:0000259" key="5">
    <source>
        <dbReference type="Pfam" id="PF08392"/>
    </source>
</evidence>
<dbReference type="PIRSF" id="PIRSF000451">
    <property type="entry name" value="PKS_III"/>
    <property type="match status" value="1"/>
</dbReference>
<gene>
    <name evidence="6" type="ORF">DAY19_07085</name>
</gene>
<dbReference type="SUPFAM" id="SSF53901">
    <property type="entry name" value="Thiolase-like"/>
    <property type="match status" value="1"/>
</dbReference>
<reference evidence="7" key="1">
    <citation type="journal article" date="2019" name="Int. J. Syst. Evol. Microbiol.">
        <title>Halobacteriovorax valvorus sp. nov., a novel prokaryotic predator isolated from coastal seawater of China.</title>
        <authorList>
            <person name="Chen M.-X."/>
        </authorList>
    </citation>
    <scope>NUCLEOTIDE SEQUENCE [LARGE SCALE GENOMIC DNA]</scope>
    <source>
        <strain evidence="7">BL9</strain>
    </source>
</reference>
<keyword evidence="3" id="KW-0012">Acyltransferase</keyword>
<dbReference type="PANTHER" id="PTHR11877:SF99">
    <property type="entry name" value="1,3,6,8-TETRAHYDROXYNAPHTHALENE SYNTHASE"/>
    <property type="match status" value="1"/>
</dbReference>
<accession>A0ABY0IES7</accession>
<dbReference type="Proteomes" id="UP000443582">
    <property type="component" value="Unassembled WGS sequence"/>
</dbReference>
<dbReference type="Gene3D" id="3.40.47.10">
    <property type="match status" value="2"/>
</dbReference>
<dbReference type="EMBL" id="QDKL01000002">
    <property type="protein sequence ID" value="RZF21443.1"/>
    <property type="molecule type" value="Genomic_DNA"/>
</dbReference>
<comment type="caution">
    <text evidence="6">The sequence shown here is derived from an EMBL/GenBank/DDBJ whole genome shotgun (WGS) entry which is preliminary data.</text>
</comment>
<comment type="similarity">
    <text evidence="1">Belongs to the thiolase-like superfamily. Chalcone/stilbene synthases family.</text>
</comment>
<sequence>MTRIVHMETLRPDYTYSTQEIMETADRMWLKDVDKLTRRKALKILEGANIDQRSIVVDLETVFSDLSFEEKNNIYKEKMIEYGKRLLKQTFENSDVDPSQVDYIITTSCTGFMIPSVDAYLVNEFGMKPGVVRLPVTEMGCAGGTSALIYADNFLKSNPDKTALVLTMEIPSITFQKDDLDGANLVSTAIFSDGFACAVLKGGEGKGAHIIDSDMYHFSHGEYLMGFELVNSGLKIVLDKDVPSAIEGNFEDIFLPFLKRNGLEIEDIENYMFHPGGKKIIQMVENYISDYQKDISESRWVLENHGNMSSATIMHILHKVTSERTIKEGERGYMLAFGPGFMAQSILLEWR</sequence>
<evidence type="ECO:0000313" key="7">
    <source>
        <dbReference type="Proteomes" id="UP000443582"/>
    </source>
</evidence>
<keyword evidence="7" id="KW-1185">Reference proteome</keyword>
<evidence type="ECO:0000256" key="1">
    <source>
        <dbReference type="ARBA" id="ARBA00005531"/>
    </source>
</evidence>
<keyword evidence="2" id="KW-0808">Transferase</keyword>
<organism evidence="6 7">
    <name type="scientific">Halobacteriovorax vibrionivorans</name>
    <dbReference type="NCBI Taxonomy" id="2152716"/>
    <lineage>
        <taxon>Bacteria</taxon>
        <taxon>Pseudomonadati</taxon>
        <taxon>Bdellovibrionota</taxon>
        <taxon>Bacteriovoracia</taxon>
        <taxon>Bacteriovoracales</taxon>
        <taxon>Halobacteriovoraceae</taxon>
        <taxon>Halobacteriovorax</taxon>
    </lineage>
</organism>
<dbReference type="Pfam" id="PF02797">
    <property type="entry name" value="Chal_sti_synt_C"/>
    <property type="match status" value="1"/>
</dbReference>
<dbReference type="InterPro" id="IPR016039">
    <property type="entry name" value="Thiolase-like"/>
</dbReference>
<name>A0ABY0IES7_9BACT</name>
<evidence type="ECO:0000313" key="6">
    <source>
        <dbReference type="EMBL" id="RZF21443.1"/>
    </source>
</evidence>
<feature type="domain" description="FAE" evidence="5">
    <location>
        <begin position="17"/>
        <end position="200"/>
    </location>
</feature>
<dbReference type="CDD" id="cd00831">
    <property type="entry name" value="CHS_like"/>
    <property type="match status" value="1"/>
</dbReference>
<dbReference type="RefSeq" id="WP_115360835.1">
    <property type="nucleotide sequence ID" value="NZ_QDKL01000002.1"/>
</dbReference>
<dbReference type="PANTHER" id="PTHR11877">
    <property type="entry name" value="HYDROXYMETHYLGLUTARYL-COA SYNTHASE"/>
    <property type="match status" value="1"/>
</dbReference>
<evidence type="ECO:0000256" key="3">
    <source>
        <dbReference type="ARBA" id="ARBA00023315"/>
    </source>
</evidence>
<proteinExistence type="inferred from homology"/>
<evidence type="ECO:0000259" key="4">
    <source>
        <dbReference type="Pfam" id="PF02797"/>
    </source>
</evidence>